<evidence type="ECO:0000313" key="3">
    <source>
        <dbReference type="Proteomes" id="UP000053201"/>
    </source>
</evidence>
<dbReference type="AlphaFoldDB" id="A0A0L0HJN6"/>
<dbReference type="InterPro" id="IPR034505">
    <property type="entry name" value="Coproporphyrinogen-III_oxidase"/>
</dbReference>
<dbReference type="GO" id="GO:0051539">
    <property type="term" value="F:4 iron, 4 sulfur cluster binding"/>
    <property type="evidence" value="ECO:0007669"/>
    <property type="project" value="TreeGrafter"/>
</dbReference>
<dbReference type="SMART" id="SM00729">
    <property type="entry name" value="Elp3"/>
    <property type="match status" value="1"/>
</dbReference>
<feature type="domain" description="Elp3/MiaA/NifB-like radical SAM core" evidence="1">
    <location>
        <begin position="3"/>
        <end position="151"/>
    </location>
</feature>
<evidence type="ECO:0000259" key="1">
    <source>
        <dbReference type="SMART" id="SM00729"/>
    </source>
</evidence>
<dbReference type="OrthoDB" id="431409at2759"/>
<organism evidence="2 3">
    <name type="scientific">Spizellomyces punctatus (strain DAOM BR117)</name>
    <dbReference type="NCBI Taxonomy" id="645134"/>
    <lineage>
        <taxon>Eukaryota</taxon>
        <taxon>Fungi</taxon>
        <taxon>Fungi incertae sedis</taxon>
        <taxon>Chytridiomycota</taxon>
        <taxon>Chytridiomycota incertae sedis</taxon>
        <taxon>Chytridiomycetes</taxon>
        <taxon>Spizellomycetales</taxon>
        <taxon>Spizellomycetaceae</taxon>
        <taxon>Spizellomyces</taxon>
    </lineage>
</organism>
<dbReference type="Proteomes" id="UP000053201">
    <property type="component" value="Unassembled WGS sequence"/>
</dbReference>
<dbReference type="InParanoid" id="A0A0L0HJN6"/>
<dbReference type="SUPFAM" id="SSF102114">
    <property type="entry name" value="Radical SAM enzymes"/>
    <property type="match status" value="1"/>
</dbReference>
<dbReference type="RefSeq" id="XP_016609282.1">
    <property type="nucleotide sequence ID" value="XM_016752575.1"/>
</dbReference>
<sequence>MISSILDLIASKCNVSPSMEVTLEGNPTSSEMARLRDFRAAGINRMSLGIQALDNNDLRFFGRDHSVMEGISAARSAVELFDAVSLDFIWGRPRQSLHAWEEELGIAAALNPTHLSLYHLTVERGTPLFDFAKSGSVSLPNEDASGEMYERTVEVAEKNGYIQYEVSSFARDGNLNNRSRHNLSYWTGMDYIGIGPGAHGRLYGAHDFQRFRTFRILDPNTWMKQCEEIGHGMRKVVPMPHQQTLQELIVLGLRTSDGVDFRNLSLHMAKHVDYIMEILDFARAQDFVDAGLLEWIDGQVVSVGGGRWVSGIRPTRKGLAVVDGIVVEITSLKPGN</sequence>
<dbReference type="GO" id="GO:0005739">
    <property type="term" value="C:mitochondrion"/>
    <property type="evidence" value="ECO:0007669"/>
    <property type="project" value="TreeGrafter"/>
</dbReference>
<evidence type="ECO:0000313" key="2">
    <source>
        <dbReference type="EMBL" id="KND01243.1"/>
    </source>
</evidence>
<name>A0A0L0HJN6_SPIPD</name>
<reference evidence="2 3" key="1">
    <citation type="submission" date="2009-08" db="EMBL/GenBank/DDBJ databases">
        <title>The Genome Sequence of Spizellomyces punctatus strain DAOM BR117.</title>
        <authorList>
            <consortium name="The Broad Institute Genome Sequencing Platform"/>
            <person name="Russ C."/>
            <person name="Cuomo C."/>
            <person name="Shea T."/>
            <person name="Young S.K."/>
            <person name="Zeng Q."/>
            <person name="Koehrsen M."/>
            <person name="Haas B."/>
            <person name="Borodovsky M."/>
            <person name="Guigo R."/>
            <person name="Alvarado L."/>
            <person name="Berlin A."/>
            <person name="Bochicchio J."/>
            <person name="Borenstein D."/>
            <person name="Chapman S."/>
            <person name="Chen Z."/>
            <person name="Engels R."/>
            <person name="Freedman E."/>
            <person name="Gellesch M."/>
            <person name="Goldberg J."/>
            <person name="Griggs A."/>
            <person name="Gujja S."/>
            <person name="Heiman D."/>
            <person name="Hepburn T."/>
            <person name="Howarth C."/>
            <person name="Jen D."/>
            <person name="Larson L."/>
            <person name="Lewis B."/>
            <person name="Mehta T."/>
            <person name="Park D."/>
            <person name="Pearson M."/>
            <person name="Roberts A."/>
            <person name="Saif S."/>
            <person name="Shenoy N."/>
            <person name="Sisk P."/>
            <person name="Stolte C."/>
            <person name="Sykes S."/>
            <person name="Thomson T."/>
            <person name="Walk T."/>
            <person name="White J."/>
            <person name="Yandava C."/>
            <person name="Burger G."/>
            <person name="Gray M.W."/>
            <person name="Holland P.W.H."/>
            <person name="King N."/>
            <person name="Lang F.B.F."/>
            <person name="Roger A.J."/>
            <person name="Ruiz-Trillo I."/>
            <person name="Lander E."/>
            <person name="Nusbaum C."/>
        </authorList>
    </citation>
    <scope>NUCLEOTIDE SEQUENCE [LARGE SCALE GENOMIC DNA]</scope>
    <source>
        <strain evidence="2 3">DAOM BR117</strain>
    </source>
</reference>
<dbReference type="GeneID" id="27687789"/>
<gene>
    <name evidence="2" type="ORF">SPPG_04334</name>
</gene>
<dbReference type="EMBL" id="KQ257455">
    <property type="protein sequence ID" value="KND01243.1"/>
    <property type="molecule type" value="Genomic_DNA"/>
</dbReference>
<dbReference type="VEuPathDB" id="FungiDB:SPPG_04334"/>
<dbReference type="InterPro" id="IPR006638">
    <property type="entry name" value="Elp3/MiaA/NifB-like_rSAM"/>
</dbReference>
<dbReference type="PANTHER" id="PTHR13932:SF5">
    <property type="entry name" value="RADICAL S-ADENOSYL METHIONINE DOMAIN-CONTAINING PROTEIN 1, MITOCHONDRIAL"/>
    <property type="match status" value="1"/>
</dbReference>
<accession>A0A0L0HJN6</accession>
<dbReference type="InterPro" id="IPR058240">
    <property type="entry name" value="rSAM_sf"/>
</dbReference>
<protein>
    <recommendedName>
        <fullName evidence="1">Elp3/MiaA/NifB-like radical SAM core domain-containing protein</fullName>
    </recommendedName>
</protein>
<dbReference type="OMA" id="HIPWCVR"/>
<dbReference type="STRING" id="645134.A0A0L0HJN6"/>
<proteinExistence type="predicted"/>
<dbReference type="Gene3D" id="3.30.750.200">
    <property type="match status" value="1"/>
</dbReference>
<dbReference type="GO" id="GO:0006779">
    <property type="term" value="P:porphyrin-containing compound biosynthetic process"/>
    <property type="evidence" value="ECO:0007669"/>
    <property type="project" value="TreeGrafter"/>
</dbReference>
<keyword evidence="3" id="KW-1185">Reference proteome</keyword>
<dbReference type="GO" id="GO:0003824">
    <property type="term" value="F:catalytic activity"/>
    <property type="evidence" value="ECO:0007669"/>
    <property type="project" value="InterPro"/>
</dbReference>
<dbReference type="PANTHER" id="PTHR13932">
    <property type="entry name" value="COPROPORPHYRINIGEN III OXIDASE"/>
    <property type="match status" value="1"/>
</dbReference>
<dbReference type="eggNOG" id="ENOG502QRH0">
    <property type="taxonomic scope" value="Eukaryota"/>
</dbReference>